<dbReference type="PIRSF" id="PIRSF004930">
    <property type="entry name" value="Tln_factor_SUA5"/>
    <property type="match status" value="1"/>
</dbReference>
<dbReference type="PROSITE" id="PS51163">
    <property type="entry name" value="YRDC"/>
    <property type="match status" value="1"/>
</dbReference>
<accession>A0A553SI70</accession>
<dbReference type="AlphaFoldDB" id="A0A553SI70"/>
<dbReference type="Proteomes" id="UP000319837">
    <property type="component" value="Unassembled WGS sequence"/>
</dbReference>
<dbReference type="EMBL" id="RIBP01000004">
    <property type="protein sequence ID" value="TRZ36687.1"/>
    <property type="molecule type" value="Genomic_DNA"/>
</dbReference>
<reference evidence="17" key="1">
    <citation type="submission" date="2018-10" db="EMBL/GenBank/DDBJ databases">
        <title>FDA dAtabase for Regulatory Grade micrObial Sequences (FDA-ARGOS): Supporting development and validation of Infectious Disease Dx tests.</title>
        <authorList>
            <person name="Minogue T."/>
            <person name="Wolcott M."/>
            <person name="Wasieloski L."/>
            <person name="Aguilar W."/>
            <person name="Moore D."/>
            <person name="Tallon L."/>
            <person name="Sadzewicz L."/>
            <person name="Sengamalay N."/>
            <person name="Ott S."/>
            <person name="Godinez A."/>
            <person name="Nagaraj S."/>
            <person name="Vavikolanu K."/>
            <person name="Vyas G."/>
            <person name="Nadendla S."/>
            <person name="George J."/>
            <person name="Sichtig H."/>
        </authorList>
    </citation>
    <scope>NUCLEOTIDE SEQUENCE [LARGE SCALE GENOMIC DNA]</scope>
    <source>
        <strain evidence="17">FDAARGOS_343</strain>
    </source>
</reference>
<gene>
    <name evidence="16" type="ORF">CEQ21_14310</name>
</gene>
<keyword evidence="10 13" id="KW-0067">ATP-binding</keyword>
<feature type="binding site" evidence="14">
    <location>
        <position position="157"/>
    </location>
    <ligand>
        <name>ATP</name>
        <dbReference type="ChEBI" id="CHEBI:30616"/>
    </ligand>
</feature>
<evidence type="ECO:0000256" key="6">
    <source>
        <dbReference type="ARBA" id="ARBA00022679"/>
    </source>
</evidence>
<comment type="function">
    <text evidence="13">Required for the formation of a threonylcarbamoyl group on adenosine at position 37 (t(6)A37) in tRNAs that read codons beginning with adenine.</text>
</comment>
<evidence type="ECO:0000256" key="3">
    <source>
        <dbReference type="ARBA" id="ARBA00012584"/>
    </source>
</evidence>
<protein>
    <recommendedName>
        <fullName evidence="4 13">Threonylcarbamoyl-AMP synthase</fullName>
        <shortName evidence="13">TC-AMP synthase</shortName>
        <ecNumber evidence="3 13">2.7.7.87</ecNumber>
    </recommendedName>
    <alternativeName>
        <fullName evidence="11 13">L-threonylcarbamoyladenylate synthase</fullName>
    </alternativeName>
</protein>
<dbReference type="Gene3D" id="3.90.870.10">
    <property type="entry name" value="DHBP synthase"/>
    <property type="match status" value="1"/>
</dbReference>
<evidence type="ECO:0000256" key="5">
    <source>
        <dbReference type="ARBA" id="ARBA00022490"/>
    </source>
</evidence>
<evidence type="ECO:0000256" key="8">
    <source>
        <dbReference type="ARBA" id="ARBA00022695"/>
    </source>
</evidence>
<keyword evidence="7 13" id="KW-0819">tRNA processing</keyword>
<dbReference type="SUPFAM" id="SSF55821">
    <property type="entry name" value="YrdC/RibB"/>
    <property type="match status" value="1"/>
</dbReference>
<dbReference type="InterPro" id="IPR017945">
    <property type="entry name" value="DHBP_synth_RibB-like_a/b_dom"/>
</dbReference>
<feature type="binding site" evidence="14">
    <location>
        <position position="187"/>
    </location>
    <ligand>
        <name>L-threonine</name>
        <dbReference type="ChEBI" id="CHEBI:57926"/>
    </ligand>
</feature>
<dbReference type="Pfam" id="PF03481">
    <property type="entry name" value="Sua5_C"/>
    <property type="match status" value="1"/>
</dbReference>
<dbReference type="GO" id="GO:0061710">
    <property type="term" value="F:L-threonylcarbamoyladenylate synthase"/>
    <property type="evidence" value="ECO:0007669"/>
    <property type="project" value="UniProtKB-EC"/>
</dbReference>
<dbReference type="InterPro" id="IPR010923">
    <property type="entry name" value="T(6)A37_SUA5"/>
</dbReference>
<evidence type="ECO:0000256" key="12">
    <source>
        <dbReference type="ARBA" id="ARBA00048366"/>
    </source>
</evidence>
<evidence type="ECO:0000313" key="16">
    <source>
        <dbReference type="EMBL" id="TRZ36687.1"/>
    </source>
</evidence>
<dbReference type="GO" id="GO:0006450">
    <property type="term" value="P:regulation of translational fidelity"/>
    <property type="evidence" value="ECO:0007669"/>
    <property type="project" value="TreeGrafter"/>
</dbReference>
<feature type="binding site" evidence="14">
    <location>
        <position position="149"/>
    </location>
    <ligand>
        <name>ATP</name>
        <dbReference type="ChEBI" id="CHEBI:30616"/>
    </ligand>
</feature>
<comment type="catalytic activity">
    <reaction evidence="12 13">
        <text>L-threonine + hydrogencarbonate + ATP = L-threonylcarbamoyladenylate + diphosphate + H2O</text>
        <dbReference type="Rhea" id="RHEA:36407"/>
        <dbReference type="ChEBI" id="CHEBI:15377"/>
        <dbReference type="ChEBI" id="CHEBI:17544"/>
        <dbReference type="ChEBI" id="CHEBI:30616"/>
        <dbReference type="ChEBI" id="CHEBI:33019"/>
        <dbReference type="ChEBI" id="CHEBI:57926"/>
        <dbReference type="ChEBI" id="CHEBI:73682"/>
        <dbReference type="EC" id="2.7.7.87"/>
    </reaction>
</comment>
<dbReference type="FunFam" id="3.90.870.10:FF:000008">
    <property type="entry name" value="Threonylcarbamoyl-AMP synthase"/>
    <property type="match status" value="1"/>
</dbReference>
<dbReference type="GO" id="GO:0003725">
    <property type="term" value="F:double-stranded RNA binding"/>
    <property type="evidence" value="ECO:0007669"/>
    <property type="project" value="UniProtKB-UniRule"/>
</dbReference>
<evidence type="ECO:0000256" key="9">
    <source>
        <dbReference type="ARBA" id="ARBA00022741"/>
    </source>
</evidence>
<keyword evidence="5 13" id="KW-0963">Cytoplasm</keyword>
<keyword evidence="6 13" id="KW-0808">Transferase</keyword>
<keyword evidence="8 13" id="KW-0548">Nucleotidyltransferase</keyword>
<comment type="similarity">
    <text evidence="2 13">Belongs to the SUA5 family.</text>
</comment>
<evidence type="ECO:0000259" key="15">
    <source>
        <dbReference type="PROSITE" id="PS51163"/>
    </source>
</evidence>
<dbReference type="FunFam" id="3.40.50.11030:FF:000001">
    <property type="entry name" value="Threonylcarbamoyl-AMP synthase"/>
    <property type="match status" value="1"/>
</dbReference>
<dbReference type="GO" id="GO:0005524">
    <property type="term" value="F:ATP binding"/>
    <property type="evidence" value="ECO:0007669"/>
    <property type="project" value="UniProtKB-UniRule"/>
</dbReference>
<feature type="binding site" evidence="14">
    <location>
        <position position="147"/>
    </location>
    <ligand>
        <name>L-threonine</name>
        <dbReference type="ChEBI" id="CHEBI:57926"/>
    </ligand>
</feature>
<proteinExistence type="inferred from homology"/>
<feature type="binding site" evidence="14">
    <location>
        <position position="240"/>
    </location>
    <ligand>
        <name>ATP</name>
        <dbReference type="ChEBI" id="CHEBI:30616"/>
    </ligand>
</feature>
<dbReference type="GO" id="GO:0008033">
    <property type="term" value="P:tRNA processing"/>
    <property type="evidence" value="ECO:0007669"/>
    <property type="project" value="UniProtKB-KW"/>
</dbReference>
<evidence type="ECO:0000256" key="11">
    <source>
        <dbReference type="ARBA" id="ARBA00029774"/>
    </source>
</evidence>
<evidence type="ECO:0000313" key="17">
    <source>
        <dbReference type="Proteomes" id="UP000319837"/>
    </source>
</evidence>
<keyword evidence="9 13" id="KW-0547">Nucleotide-binding</keyword>
<feature type="domain" description="YrdC-like" evidence="15">
    <location>
        <begin position="18"/>
        <end position="205"/>
    </location>
</feature>
<feature type="binding site" evidence="14">
    <location>
        <position position="123"/>
    </location>
    <ligand>
        <name>ATP</name>
        <dbReference type="ChEBI" id="CHEBI:30616"/>
    </ligand>
</feature>
<dbReference type="InterPro" id="IPR005145">
    <property type="entry name" value="Sua5_C"/>
</dbReference>
<dbReference type="Pfam" id="PF01300">
    <property type="entry name" value="Sua5_yciO_yrdC"/>
    <property type="match status" value="1"/>
</dbReference>
<dbReference type="GO" id="GO:0000049">
    <property type="term" value="F:tRNA binding"/>
    <property type="evidence" value="ECO:0007669"/>
    <property type="project" value="TreeGrafter"/>
</dbReference>
<dbReference type="NCBIfam" id="TIGR00057">
    <property type="entry name" value="L-threonylcarbamoyladenylate synthase"/>
    <property type="match status" value="1"/>
</dbReference>
<organism evidence="16 17">
    <name type="scientific">Niallia circulans</name>
    <name type="common">Bacillus circulans</name>
    <dbReference type="NCBI Taxonomy" id="1397"/>
    <lineage>
        <taxon>Bacteria</taxon>
        <taxon>Bacillati</taxon>
        <taxon>Bacillota</taxon>
        <taxon>Bacilli</taxon>
        <taxon>Bacillales</taxon>
        <taxon>Bacillaceae</taxon>
        <taxon>Niallia</taxon>
    </lineage>
</organism>
<dbReference type="RefSeq" id="WP_185765095.1">
    <property type="nucleotide sequence ID" value="NZ_RIBP01000004.1"/>
</dbReference>
<sequence length="346" mass="37357">MKTKLWSVDKYVDIGSGYPQIEQAADLLNKNEVIAFPTETVYGLGGNAKNDEAIAKIFAAKGRPSDNPLIIHIAKKEQLAELVKEVPEKAEQLMEAFWPGALTIIFQLKEGALSKLASAGLNTVGIRMPDHPVALKLLELANLPIAAPSANTSGKPSPTTALHVKEDLDAVIAGIVDGGPTGVGVESTVIDCTDSIPVILRPGGVSQEDIEKVIGEVQLDKALINKDSAPKAPGMKYTHYAPNAPLFLVQAPRERIQELVAEQHRNGKKAGILTTEENKDYYQADYIFVCGQRADLSTVAANLYDGLRSFNHSDVDIIFAEVFPYEGVGHAIMNRLMKAASHQVID</sequence>
<feature type="binding site" evidence="14">
    <location>
        <position position="40"/>
    </location>
    <ligand>
        <name>L-threonine</name>
        <dbReference type="ChEBI" id="CHEBI:57926"/>
    </ligand>
</feature>
<evidence type="ECO:0000256" key="14">
    <source>
        <dbReference type="PIRSR" id="PIRSR004930-1"/>
    </source>
</evidence>
<evidence type="ECO:0000256" key="1">
    <source>
        <dbReference type="ARBA" id="ARBA00004496"/>
    </source>
</evidence>
<comment type="caution">
    <text evidence="16">The sequence shown here is derived from an EMBL/GenBank/DDBJ whole genome shotgun (WGS) entry which is preliminary data.</text>
</comment>
<feature type="binding site" evidence="14">
    <location>
        <position position="201"/>
    </location>
    <ligand>
        <name>ATP</name>
        <dbReference type="ChEBI" id="CHEBI:30616"/>
    </ligand>
</feature>
<dbReference type="InterPro" id="IPR006070">
    <property type="entry name" value="Sua5-like_dom"/>
</dbReference>
<evidence type="ECO:0000256" key="4">
    <source>
        <dbReference type="ARBA" id="ARBA00015492"/>
    </source>
</evidence>
<evidence type="ECO:0000256" key="7">
    <source>
        <dbReference type="ARBA" id="ARBA00022694"/>
    </source>
</evidence>
<feature type="binding site" evidence="14">
    <location>
        <position position="67"/>
    </location>
    <ligand>
        <name>ATP</name>
        <dbReference type="ChEBI" id="CHEBI:30616"/>
    </ligand>
</feature>
<dbReference type="PANTHER" id="PTHR17490:SF16">
    <property type="entry name" value="THREONYLCARBAMOYL-AMP SYNTHASE"/>
    <property type="match status" value="1"/>
</dbReference>
<dbReference type="PANTHER" id="PTHR17490">
    <property type="entry name" value="SUA5"/>
    <property type="match status" value="1"/>
</dbReference>
<dbReference type="InterPro" id="IPR050156">
    <property type="entry name" value="TC-AMP_synthase_SUA5"/>
</dbReference>
<dbReference type="InterPro" id="IPR038385">
    <property type="entry name" value="Sua5/YwlC_C"/>
</dbReference>
<evidence type="ECO:0000256" key="13">
    <source>
        <dbReference type="PIRNR" id="PIRNR004930"/>
    </source>
</evidence>
<feature type="binding site" evidence="14">
    <location>
        <position position="63"/>
    </location>
    <ligand>
        <name>ATP</name>
        <dbReference type="ChEBI" id="CHEBI:30616"/>
    </ligand>
</feature>
<comment type="subcellular location">
    <subcellularLocation>
        <location evidence="1 13">Cytoplasm</location>
    </subcellularLocation>
</comment>
<dbReference type="Gene3D" id="3.40.50.11030">
    <property type="entry name" value="Threonylcarbamoyl-AMP synthase, C-terminal domain"/>
    <property type="match status" value="1"/>
</dbReference>
<name>A0A553SI70_NIACI</name>
<dbReference type="GO" id="GO:0005737">
    <property type="term" value="C:cytoplasm"/>
    <property type="evidence" value="ECO:0007669"/>
    <property type="project" value="UniProtKB-SubCell"/>
</dbReference>
<evidence type="ECO:0000256" key="2">
    <source>
        <dbReference type="ARBA" id="ARBA00007663"/>
    </source>
</evidence>
<feature type="binding site" evidence="14">
    <location>
        <position position="72"/>
    </location>
    <ligand>
        <name>L-threonine</name>
        <dbReference type="ChEBI" id="CHEBI:57926"/>
    </ligand>
</feature>
<evidence type="ECO:0000256" key="10">
    <source>
        <dbReference type="ARBA" id="ARBA00022840"/>
    </source>
</evidence>
<feature type="binding site" evidence="14">
    <location>
        <position position="127"/>
    </location>
    <ligand>
        <name>L-threonine</name>
        <dbReference type="ChEBI" id="CHEBI:57926"/>
    </ligand>
</feature>
<dbReference type="EC" id="2.7.7.87" evidence="3 13"/>